<reference evidence="4" key="1">
    <citation type="submission" date="2016-10" db="EMBL/GenBank/DDBJ databases">
        <authorList>
            <person name="Varghese N."/>
            <person name="Submissions S."/>
        </authorList>
    </citation>
    <scope>NUCLEOTIDE SEQUENCE [LARGE SCALE GENOMIC DNA]</scope>
    <source>
        <strain evidence="4">8N4</strain>
    </source>
</reference>
<keyword evidence="1" id="KW-0472">Membrane</keyword>
<gene>
    <name evidence="3" type="ORF">SAMN05216522_106140</name>
</gene>
<dbReference type="SUPFAM" id="SSF103088">
    <property type="entry name" value="OmpA-like"/>
    <property type="match status" value="1"/>
</dbReference>
<dbReference type="EMBL" id="FOGC01000006">
    <property type="protein sequence ID" value="SEQ76627.1"/>
    <property type="molecule type" value="Genomic_DNA"/>
</dbReference>
<evidence type="ECO:0000313" key="3">
    <source>
        <dbReference type="EMBL" id="SEQ76627.1"/>
    </source>
</evidence>
<dbReference type="InterPro" id="IPR017732">
    <property type="entry name" value="T4/T6SS_DotU"/>
</dbReference>
<proteinExistence type="predicted"/>
<dbReference type="GO" id="GO:0016020">
    <property type="term" value="C:membrane"/>
    <property type="evidence" value="ECO:0007669"/>
    <property type="project" value="UniProtKB-UniRule"/>
</dbReference>
<dbReference type="STRING" id="988801.SAMN05216522_106140"/>
<evidence type="ECO:0000313" key="4">
    <source>
        <dbReference type="Proteomes" id="UP000242515"/>
    </source>
</evidence>
<dbReference type="InterPro" id="IPR006665">
    <property type="entry name" value="OmpA-like"/>
</dbReference>
<dbReference type="CDD" id="cd07185">
    <property type="entry name" value="OmpA_C-like"/>
    <property type="match status" value="1"/>
</dbReference>
<name>A0A1H9IQ33_9GAMM</name>
<organism evidence="3 4">
    <name type="scientific">Rosenbergiella nectarea</name>
    <dbReference type="NCBI Taxonomy" id="988801"/>
    <lineage>
        <taxon>Bacteria</taxon>
        <taxon>Pseudomonadati</taxon>
        <taxon>Pseudomonadota</taxon>
        <taxon>Gammaproteobacteria</taxon>
        <taxon>Enterobacterales</taxon>
        <taxon>Erwiniaceae</taxon>
        <taxon>Rosenbergiella</taxon>
    </lineage>
</organism>
<accession>A0A1H9IQ33</accession>
<dbReference type="AlphaFoldDB" id="A0A1H9IQ33"/>
<dbReference type="PANTHER" id="PTHR38033">
    <property type="entry name" value="MEMBRANE PROTEIN-RELATED"/>
    <property type="match status" value="1"/>
</dbReference>
<sequence>MTKLETLSTTSLNEQGSAEYSLNTIDSELQSSSLPKKHFVGESVAQRLLQARDNQHPLYCLAKPLLNVLSDIPLRVEHIDSVDILRSWLIYEVTLFSQLCEQLNIPWRKMTIARYCLCTALDEAIHTTEWGISSGWSQQNLLNYFEEDNDGGNKFFLLAGRLAMNPTDYRDVLILMLHILNLGFEGRYSIQQDGKQQLTQIRQQLYTLLVPYLAGTETAVSTDYRPPEWPIERSKFMSLRGGALLSLMLVVATYGAYRLQLNYRLSQLTHTATQLSYHLSLAPMQHSVMTLPILLKTDIEQGRLTIEQVAEGYHVKVVDSAMFASGSTQLFAHHYSVIERIAQATQQLGGAVTLIGHSDSQPIRTKKNTSNQQLSLQRADEVARIFYRYGFTDSQLQRVGAGEHQPLTANLNLAQRNQNRRVEFFITL</sequence>
<dbReference type="NCBIfam" id="TIGR03349">
    <property type="entry name" value="IV_VI_DotU"/>
    <property type="match status" value="1"/>
</dbReference>
<keyword evidence="4" id="KW-1185">Reference proteome</keyword>
<dbReference type="Proteomes" id="UP000242515">
    <property type="component" value="Unassembled WGS sequence"/>
</dbReference>
<protein>
    <submittedName>
        <fullName evidence="3">Type VI secretion system protein ImpK</fullName>
    </submittedName>
</protein>
<dbReference type="Gene3D" id="1.25.40.590">
    <property type="entry name" value="Type IV / VI secretion system, DotU"/>
    <property type="match status" value="1"/>
</dbReference>
<dbReference type="PROSITE" id="PS51123">
    <property type="entry name" value="OMPA_2"/>
    <property type="match status" value="1"/>
</dbReference>
<dbReference type="InterPro" id="IPR036737">
    <property type="entry name" value="OmpA-like_sf"/>
</dbReference>
<evidence type="ECO:0000259" key="2">
    <source>
        <dbReference type="PROSITE" id="PS51123"/>
    </source>
</evidence>
<dbReference type="Pfam" id="PF00691">
    <property type="entry name" value="OmpA"/>
    <property type="match status" value="1"/>
</dbReference>
<dbReference type="PANTHER" id="PTHR38033:SF1">
    <property type="entry name" value="DOTU FAMILY TYPE IV_VI SECRETION SYSTEM PROTEIN"/>
    <property type="match status" value="1"/>
</dbReference>
<dbReference type="OrthoDB" id="345640at2"/>
<evidence type="ECO:0000256" key="1">
    <source>
        <dbReference type="PROSITE-ProRule" id="PRU00473"/>
    </source>
</evidence>
<dbReference type="NCBIfam" id="NF038228">
    <property type="entry name" value="IcmH_DotU_IVB"/>
    <property type="match status" value="1"/>
</dbReference>
<dbReference type="Gene3D" id="3.30.1330.60">
    <property type="entry name" value="OmpA-like domain"/>
    <property type="match status" value="1"/>
</dbReference>
<dbReference type="RefSeq" id="WP_092675774.1">
    <property type="nucleotide sequence ID" value="NZ_FOGC01000006.1"/>
</dbReference>
<dbReference type="InterPro" id="IPR038522">
    <property type="entry name" value="T4/T6SS_DotU_sf"/>
</dbReference>
<dbReference type="Pfam" id="PF09850">
    <property type="entry name" value="DotU"/>
    <property type="match status" value="1"/>
</dbReference>
<feature type="domain" description="OmpA-like" evidence="2">
    <location>
        <begin position="310"/>
        <end position="428"/>
    </location>
</feature>